<evidence type="ECO:0000313" key="7">
    <source>
        <dbReference type="Proteomes" id="UP000007437"/>
    </source>
</evidence>
<evidence type="ECO:0000256" key="3">
    <source>
        <dbReference type="ARBA" id="ARBA00022578"/>
    </source>
</evidence>
<protein>
    <submittedName>
        <fullName evidence="6">Transposase</fullName>
    </submittedName>
</protein>
<organism evidence="6 7">
    <name type="scientific">Mycetohabitans rhizoxinica (strain DSM 19002 / CIP 109453 / HKI 454)</name>
    <name type="common">Paraburkholderia rhizoxinica</name>
    <dbReference type="NCBI Taxonomy" id="882378"/>
    <lineage>
        <taxon>Bacteria</taxon>
        <taxon>Pseudomonadati</taxon>
        <taxon>Pseudomonadota</taxon>
        <taxon>Betaproteobacteria</taxon>
        <taxon>Burkholderiales</taxon>
        <taxon>Burkholderiaceae</taxon>
        <taxon>Mycetohabitans</taxon>
    </lineage>
</organism>
<dbReference type="GO" id="GO:0006313">
    <property type="term" value="P:DNA transposition"/>
    <property type="evidence" value="ECO:0007669"/>
    <property type="project" value="InterPro"/>
</dbReference>
<dbReference type="KEGG" id="brh:RBRH_01347"/>
<evidence type="ECO:0000256" key="4">
    <source>
        <dbReference type="ARBA" id="ARBA00023125"/>
    </source>
</evidence>
<dbReference type="HOGENOM" id="CLU_2506410_0_0_4"/>
<keyword evidence="3" id="KW-0815">Transposition</keyword>
<proteinExistence type="inferred from homology"/>
<dbReference type="eggNOG" id="COG3328">
    <property type="taxonomic scope" value="Bacteria"/>
</dbReference>
<reference evidence="6 7" key="1">
    <citation type="journal article" date="2011" name="J. Bacteriol.">
        <title>Complete genome sequence of Burkholderia rhizoxinica, an endosymbiont of Rhizopus microsporus.</title>
        <authorList>
            <person name="Lackner G."/>
            <person name="Moebius N."/>
            <person name="Partida-Martinez L."/>
            <person name="Hertweck C."/>
        </authorList>
    </citation>
    <scope>NUCLEOTIDE SEQUENCE [LARGE SCALE GENOMIC DNA]</scope>
    <source>
        <strain evidence="7">DSM 19002 / CIP 109453 / HKI 454</strain>
    </source>
</reference>
<dbReference type="AlphaFoldDB" id="E5AT83"/>
<keyword evidence="4" id="KW-0238">DNA-binding</keyword>
<comment type="similarity">
    <text evidence="2">Belongs to the transposase mutator family.</text>
</comment>
<evidence type="ECO:0000256" key="2">
    <source>
        <dbReference type="ARBA" id="ARBA00010961"/>
    </source>
</evidence>
<dbReference type="EMBL" id="FR687359">
    <property type="protein sequence ID" value="CBW75757.1"/>
    <property type="molecule type" value="Genomic_DNA"/>
</dbReference>
<sequence>MAGNSGGAQALKAVLEHGPTLRQRDLSLIDIVEIASNGRRPGVESIAMYACGMSMREIQGFLLERYGIEVSPNFISTVTDEVRAW</sequence>
<name>E5AT83_MYCRK</name>
<dbReference type="STRING" id="882378.RBRH_01347"/>
<keyword evidence="5" id="KW-0233">DNA recombination</keyword>
<dbReference type="InterPro" id="IPR001207">
    <property type="entry name" value="Transposase_mutator"/>
</dbReference>
<dbReference type="Pfam" id="PF00872">
    <property type="entry name" value="Transposase_mut"/>
    <property type="match status" value="1"/>
</dbReference>
<evidence type="ECO:0000256" key="5">
    <source>
        <dbReference type="ARBA" id="ARBA00023172"/>
    </source>
</evidence>
<dbReference type="Proteomes" id="UP000007437">
    <property type="component" value="Chromosome"/>
</dbReference>
<dbReference type="GO" id="GO:0004803">
    <property type="term" value="F:transposase activity"/>
    <property type="evidence" value="ECO:0007669"/>
    <property type="project" value="InterPro"/>
</dbReference>
<dbReference type="GO" id="GO:0003677">
    <property type="term" value="F:DNA binding"/>
    <property type="evidence" value="ECO:0007669"/>
    <property type="project" value="UniProtKB-KW"/>
</dbReference>
<accession>E5AT83</accession>
<dbReference type="Gene3D" id="6.10.140.500">
    <property type="match status" value="1"/>
</dbReference>
<gene>
    <name evidence="6" type="ordered locus">RBRH_01347</name>
</gene>
<evidence type="ECO:0000313" key="6">
    <source>
        <dbReference type="EMBL" id="CBW75757.1"/>
    </source>
</evidence>
<evidence type="ECO:0000256" key="1">
    <source>
        <dbReference type="ARBA" id="ARBA00002190"/>
    </source>
</evidence>
<comment type="function">
    <text evidence="1">Required for the transposition of the insertion element.</text>
</comment>